<proteinExistence type="predicted"/>
<reference evidence="1 2" key="1">
    <citation type="submission" date="2019-08" db="EMBL/GenBank/DDBJ databases">
        <title>Aureimonas fodiniaquatilis sp. nov., isolated from a coal mine wastewater.</title>
        <authorList>
            <person name="Kim W."/>
        </authorList>
    </citation>
    <scope>NUCLEOTIDE SEQUENCE [LARGE SCALE GENOMIC DNA]</scope>
    <source>
        <strain evidence="1 2">CAU 1482</strain>
    </source>
</reference>
<dbReference type="Proteomes" id="UP000324738">
    <property type="component" value="Unassembled WGS sequence"/>
</dbReference>
<organism evidence="1 2">
    <name type="scientific">Aureimonas fodinaquatilis</name>
    <dbReference type="NCBI Taxonomy" id="2565783"/>
    <lineage>
        <taxon>Bacteria</taxon>
        <taxon>Pseudomonadati</taxon>
        <taxon>Pseudomonadota</taxon>
        <taxon>Alphaproteobacteria</taxon>
        <taxon>Hyphomicrobiales</taxon>
        <taxon>Aurantimonadaceae</taxon>
        <taxon>Aureimonas</taxon>
    </lineage>
</organism>
<dbReference type="AlphaFoldDB" id="A0A5B0E0C6"/>
<comment type="caution">
    <text evidence="1">The sequence shown here is derived from an EMBL/GenBank/DDBJ whole genome shotgun (WGS) entry which is preliminary data.</text>
</comment>
<sequence length="88" mass="9517">MSLSHTQAVDPELKNLIEEALAAGLLGPNSEDSRIAGIVAAKGQSRLSLQDRAIWEARILPILAKPFSVPQLKMTLSRPDMGIQEKIA</sequence>
<gene>
    <name evidence="1" type="ORF">FPY71_00010</name>
</gene>
<dbReference type="RefSeq" id="WP_149296404.1">
    <property type="nucleotide sequence ID" value="NZ_VTWH01000001.1"/>
</dbReference>
<keyword evidence="2" id="KW-1185">Reference proteome</keyword>
<dbReference type="EMBL" id="VTWH01000001">
    <property type="protein sequence ID" value="KAA0971565.1"/>
    <property type="molecule type" value="Genomic_DNA"/>
</dbReference>
<name>A0A5B0E0C6_9HYPH</name>
<evidence type="ECO:0000313" key="1">
    <source>
        <dbReference type="EMBL" id="KAA0971565.1"/>
    </source>
</evidence>
<accession>A0A5B0E0C6</accession>
<dbReference type="OrthoDB" id="7907082at2"/>
<protein>
    <submittedName>
        <fullName evidence="1">Uncharacterized protein</fullName>
    </submittedName>
</protein>
<evidence type="ECO:0000313" key="2">
    <source>
        <dbReference type="Proteomes" id="UP000324738"/>
    </source>
</evidence>